<dbReference type="GO" id="GO:1905168">
    <property type="term" value="P:positive regulation of double-strand break repair via homologous recombination"/>
    <property type="evidence" value="ECO:0007669"/>
    <property type="project" value="TreeGrafter"/>
</dbReference>
<evidence type="ECO:0000256" key="1">
    <source>
        <dbReference type="SAM" id="MobiDB-lite"/>
    </source>
</evidence>
<evidence type="ECO:0008006" key="4">
    <source>
        <dbReference type="Google" id="ProtNLM"/>
    </source>
</evidence>
<evidence type="ECO:0000313" key="2">
    <source>
        <dbReference type="EMBL" id="KAF0026520.1"/>
    </source>
</evidence>
<evidence type="ECO:0000313" key="3">
    <source>
        <dbReference type="Proteomes" id="UP000438429"/>
    </source>
</evidence>
<reference evidence="2 3" key="1">
    <citation type="submission" date="2019-06" db="EMBL/GenBank/DDBJ databases">
        <title>Draft genomes of female and male turbot (Scophthalmus maximus).</title>
        <authorList>
            <person name="Xu H."/>
            <person name="Xu X.-W."/>
            <person name="Shao C."/>
            <person name="Chen S."/>
        </authorList>
    </citation>
    <scope>NUCLEOTIDE SEQUENCE [LARGE SCALE GENOMIC DNA]</scope>
    <source>
        <strain evidence="2">Ysfricsl-2016a</strain>
        <tissue evidence="2">Blood</tissue>
    </source>
</reference>
<name>A0A6A4S4F7_SCOMX</name>
<dbReference type="GO" id="GO:1990414">
    <property type="term" value="P:replication-born double-strand break repair via sister chromatid exchange"/>
    <property type="evidence" value="ECO:0007669"/>
    <property type="project" value="TreeGrafter"/>
</dbReference>
<protein>
    <recommendedName>
        <fullName evidence="4">Fanconi anemia group B protein</fullName>
    </recommendedName>
</protein>
<dbReference type="GO" id="GO:2000042">
    <property type="term" value="P:negative regulation of double-strand break repair via homologous recombination"/>
    <property type="evidence" value="ECO:0007669"/>
    <property type="project" value="TreeGrafter"/>
</dbReference>
<dbReference type="PANTHER" id="PTHR28450">
    <property type="entry name" value="FANCONI ANEMIA GROUP B PROTEIN"/>
    <property type="match status" value="1"/>
</dbReference>
<dbReference type="GO" id="GO:0043240">
    <property type="term" value="C:Fanconi anaemia nuclear complex"/>
    <property type="evidence" value="ECO:0007669"/>
    <property type="project" value="InterPro"/>
</dbReference>
<dbReference type="InterPro" id="IPR033333">
    <property type="entry name" value="FANCB"/>
</dbReference>
<feature type="compositionally biased region" description="Acidic residues" evidence="1">
    <location>
        <begin position="370"/>
        <end position="380"/>
    </location>
</feature>
<dbReference type="PANTHER" id="PTHR28450:SF1">
    <property type="entry name" value="FANCONI ANEMIA GROUP B PROTEIN"/>
    <property type="match status" value="1"/>
</dbReference>
<accession>A0A6A4S4F7</accession>
<sequence length="771" mass="85167">MKTSAHVDIRCKCAVDVQRRVTTPCVLVTRRSEKGDSFRYSLLTLSRSNRLEPCFEFTLPYEMKGSVLRGPTVLWSHAGHVFYTSLQAGEVRQRQIPLPLSHCVFGELPLHRGQVFVLGLHNECEDQTTSRVLGYMVESGQAFDGSVVLPLPYVGITRCMLVLSADKEDGALKVAAVAATSHQQLVYFQNGNVKDTCPLPFQLPEDIQLANTGRNGFLFVISFHQGHVCAVWKETFQIASCWSGVSSVHVDDFLGCGTDQILLFFRDGGVKGLPLDHFLITDLCGISYSHGQDTAAPKQTSPLPENNLLTLQALESRLQSGLTVLQELQREVRVKDRVVQQSVQALNDVSSGRELVLTPPEQEGLSALWDSDDESNDEASDDKTQDLPAVSSNPQIDKLWHRIAEDRIVVGVILMIDSSVPVASVSLSILTETGQSSTPAVIQTQSQVLWLPTPCPSSSSSASTLPEPAAKRCRQRIASTPNDLNTCRMAVTAVSRLTPLLNSGCVKCRVMLHYVQRQDAFSLLSSPTPVVLHCGQVAVDIRSDFQTQLLKNPKLKTDEVKEDLLCLLTVLDRWVFHIDSPDHSLGDIDGWIQKIVGCKRVDVSPQYLLFDSAGPSALILLGWRQITPFQGELSVHSSQLQMLKFLDSLLAYLPVSCSVQPVKGTRGPGAAHAFSLALEKEAVSLGECVSLLLSEKEEDEKRRNTGHDETGSVEGLQRCREAWQRDVERSRMRLSPLVDVGRYRKLTQSVFRVQLDGDLAALLEMQRTMPH</sequence>
<comment type="caution">
    <text evidence="2">The sequence shown here is derived from an EMBL/GenBank/DDBJ whole genome shotgun (WGS) entry which is preliminary data.</text>
</comment>
<proteinExistence type="predicted"/>
<dbReference type="GO" id="GO:0036297">
    <property type="term" value="P:interstrand cross-link repair"/>
    <property type="evidence" value="ECO:0007669"/>
    <property type="project" value="InterPro"/>
</dbReference>
<feature type="region of interest" description="Disordered" evidence="1">
    <location>
        <begin position="361"/>
        <end position="391"/>
    </location>
</feature>
<dbReference type="AlphaFoldDB" id="A0A6A4S4F7"/>
<dbReference type="EMBL" id="VEVO01000019">
    <property type="protein sequence ID" value="KAF0026520.1"/>
    <property type="molecule type" value="Genomic_DNA"/>
</dbReference>
<organism evidence="2 3">
    <name type="scientific">Scophthalmus maximus</name>
    <name type="common">Turbot</name>
    <name type="synonym">Psetta maxima</name>
    <dbReference type="NCBI Taxonomy" id="52904"/>
    <lineage>
        <taxon>Eukaryota</taxon>
        <taxon>Metazoa</taxon>
        <taxon>Chordata</taxon>
        <taxon>Craniata</taxon>
        <taxon>Vertebrata</taxon>
        <taxon>Euteleostomi</taxon>
        <taxon>Actinopterygii</taxon>
        <taxon>Neopterygii</taxon>
        <taxon>Teleostei</taxon>
        <taxon>Neoteleostei</taxon>
        <taxon>Acanthomorphata</taxon>
        <taxon>Carangaria</taxon>
        <taxon>Pleuronectiformes</taxon>
        <taxon>Pleuronectoidei</taxon>
        <taxon>Scophthalmidae</taxon>
        <taxon>Scophthalmus</taxon>
    </lineage>
</organism>
<gene>
    <name evidence="2" type="ORF">F2P81_021257</name>
</gene>
<dbReference type="Proteomes" id="UP000438429">
    <property type="component" value="Unassembled WGS sequence"/>
</dbReference>